<organism evidence="2">
    <name type="scientific">Photinus pyralis</name>
    <name type="common">Common eastern firefly</name>
    <name type="synonym">Lampyris pyralis</name>
    <dbReference type="NCBI Taxonomy" id="7054"/>
    <lineage>
        <taxon>Eukaryota</taxon>
        <taxon>Metazoa</taxon>
        <taxon>Ecdysozoa</taxon>
        <taxon>Arthropoda</taxon>
        <taxon>Hexapoda</taxon>
        <taxon>Insecta</taxon>
        <taxon>Pterygota</taxon>
        <taxon>Neoptera</taxon>
        <taxon>Endopterygota</taxon>
        <taxon>Coleoptera</taxon>
        <taxon>Polyphaga</taxon>
        <taxon>Elateriformia</taxon>
        <taxon>Elateroidea</taxon>
        <taxon>Lampyridae</taxon>
        <taxon>Lampyrinae</taxon>
        <taxon>Photinus</taxon>
    </lineage>
</organism>
<reference evidence="2" key="1">
    <citation type="journal article" date="2016" name="Sci. Rep.">
        <title>Molecular characterization of firefly nuptial gifts: a multi-omics approach sheds light on postcopulatory sexual selection.</title>
        <authorList>
            <person name="Al-Wathiqui N."/>
            <person name="Fallon T.R."/>
            <person name="South A."/>
            <person name="Weng J.K."/>
            <person name="Lewis S.M."/>
        </authorList>
    </citation>
    <scope>NUCLEOTIDE SEQUENCE</scope>
</reference>
<sequence>MPIIRPVGNIPYTRTRTRQQRMTYIGTSENLIPEITPQLTQLTDVIRQTDPGNTTGLTKTVHRSKSTRGQCQPGNQVLITSHSLSNATKGESSKLNPRRDGPYTILQKASQTTYEIANPNNHALPLGNTTCPP</sequence>
<proteinExistence type="predicted"/>
<dbReference type="EMBL" id="GEZM01068234">
    <property type="protein sequence ID" value="JAV67071.1"/>
    <property type="molecule type" value="Transcribed_RNA"/>
</dbReference>
<evidence type="ECO:0000256" key="1">
    <source>
        <dbReference type="SAM" id="MobiDB-lite"/>
    </source>
</evidence>
<accession>A0A1Y1L2T1</accession>
<name>A0A1Y1L2T1_PHOPY</name>
<protein>
    <submittedName>
        <fullName evidence="2">Uncharacterized protein</fullName>
    </submittedName>
</protein>
<dbReference type="AlphaFoldDB" id="A0A1Y1L2T1"/>
<feature type="compositionally biased region" description="Polar residues" evidence="1">
    <location>
        <begin position="67"/>
        <end position="95"/>
    </location>
</feature>
<evidence type="ECO:0000313" key="2">
    <source>
        <dbReference type="EMBL" id="JAV67071.1"/>
    </source>
</evidence>
<feature type="region of interest" description="Disordered" evidence="1">
    <location>
        <begin position="48"/>
        <end position="102"/>
    </location>
</feature>